<dbReference type="Proteomes" id="UP000261600">
    <property type="component" value="Unplaced"/>
</dbReference>
<evidence type="ECO:0000256" key="2">
    <source>
        <dbReference type="ARBA" id="ARBA00023002"/>
    </source>
</evidence>
<sequence length="142" mass="15722">MIGKKMKRALGGSVDLGLTGNDGVVHPSLAESAKKLELNVNFFGATVESLLYRYGKTIVDEQLILKRVADVLINLYAMTAVLSRASRSISIGLRNHDHEVCIIQFCNILLFQIRCCSPPKVFFSTVAIVFYVNHTQLDPDPI</sequence>
<keyword evidence="1" id="KW-0809">Transit peptide</keyword>
<keyword evidence="5" id="KW-1185">Reference proteome</keyword>
<evidence type="ECO:0000256" key="1">
    <source>
        <dbReference type="ARBA" id="ARBA00022946"/>
    </source>
</evidence>
<dbReference type="Ensembl" id="ENSMALT00000006764.1">
    <property type="protein sequence ID" value="ENSMALP00000006624.1"/>
    <property type="gene ID" value="ENSMALG00000004733.1"/>
</dbReference>
<dbReference type="FunFam" id="1.20.140.10:FF:000023">
    <property type="entry name" value="Acyl-CoA dehydrogenase family member 9"/>
    <property type="match status" value="1"/>
</dbReference>
<dbReference type="GO" id="GO:0016491">
    <property type="term" value="F:oxidoreductase activity"/>
    <property type="evidence" value="ECO:0007669"/>
    <property type="project" value="UniProtKB-KW"/>
</dbReference>
<evidence type="ECO:0000313" key="4">
    <source>
        <dbReference type="Ensembl" id="ENSMALP00000006624.1"/>
    </source>
</evidence>
<dbReference type="Pfam" id="PF21343">
    <property type="entry name" value="ACAD9-ACADV_C"/>
    <property type="match status" value="1"/>
</dbReference>
<dbReference type="AlphaFoldDB" id="A0A3Q3IRT2"/>
<name>A0A3Q3IRT2_MONAL</name>
<organism evidence="4 5">
    <name type="scientific">Monopterus albus</name>
    <name type="common">Swamp eel</name>
    <dbReference type="NCBI Taxonomy" id="43700"/>
    <lineage>
        <taxon>Eukaryota</taxon>
        <taxon>Metazoa</taxon>
        <taxon>Chordata</taxon>
        <taxon>Craniata</taxon>
        <taxon>Vertebrata</taxon>
        <taxon>Euteleostomi</taxon>
        <taxon>Actinopterygii</taxon>
        <taxon>Neopterygii</taxon>
        <taxon>Teleostei</taxon>
        <taxon>Neoteleostei</taxon>
        <taxon>Acanthomorphata</taxon>
        <taxon>Anabantaria</taxon>
        <taxon>Synbranchiformes</taxon>
        <taxon>Synbranchidae</taxon>
        <taxon>Monopterus</taxon>
    </lineage>
</organism>
<dbReference type="Gene3D" id="1.20.140.10">
    <property type="entry name" value="Butyryl-CoA Dehydrogenase, subunit A, domain 3"/>
    <property type="match status" value="1"/>
</dbReference>
<reference evidence="4" key="1">
    <citation type="submission" date="2025-08" db="UniProtKB">
        <authorList>
            <consortium name="Ensembl"/>
        </authorList>
    </citation>
    <scope>IDENTIFICATION</scope>
</reference>
<dbReference type="STRING" id="43700.ENSMALP00000006624"/>
<proteinExistence type="predicted"/>
<protein>
    <recommendedName>
        <fullName evidence="3">ACAD9/ACADV-like C-terminal domain-containing protein</fullName>
    </recommendedName>
</protein>
<keyword evidence="2" id="KW-0560">Oxidoreductase</keyword>
<evidence type="ECO:0000313" key="5">
    <source>
        <dbReference type="Proteomes" id="UP000261600"/>
    </source>
</evidence>
<dbReference type="InterPro" id="IPR049448">
    <property type="entry name" value="ACAD9/ACADV-like_C"/>
</dbReference>
<feature type="domain" description="ACAD9/ACADV-like C-terminal" evidence="3">
    <location>
        <begin position="27"/>
        <end position="104"/>
    </location>
</feature>
<accession>A0A3Q3IRT2</accession>
<evidence type="ECO:0000259" key="3">
    <source>
        <dbReference type="Pfam" id="PF21343"/>
    </source>
</evidence>
<reference evidence="4" key="2">
    <citation type="submission" date="2025-09" db="UniProtKB">
        <authorList>
            <consortium name="Ensembl"/>
        </authorList>
    </citation>
    <scope>IDENTIFICATION</scope>
</reference>